<name>A0A0W1SGT1_9EURY</name>
<dbReference type="Pfam" id="PF04343">
    <property type="entry name" value="DUF488"/>
    <property type="match status" value="1"/>
</dbReference>
<dbReference type="InterPro" id="IPR007438">
    <property type="entry name" value="DUF488"/>
</dbReference>
<evidence type="ECO:0000313" key="2">
    <source>
        <dbReference type="Proteomes" id="UP000053157"/>
    </source>
</evidence>
<feature type="non-terminal residue" evidence="1">
    <location>
        <position position="1"/>
    </location>
</feature>
<dbReference type="OrthoDB" id="15220at2157"/>
<gene>
    <name evidence="1" type="ORF">AUR66_16335</name>
</gene>
<proteinExistence type="predicted"/>
<evidence type="ECO:0000313" key="1">
    <source>
        <dbReference type="EMBL" id="KTG25363.1"/>
    </source>
</evidence>
<sequence>LLEDAGIQRLLDVRINNRSQLSGFAKRDDLKFFLETILDAKYEHRESLAPTKELLNAWRNDTIDWPEYERQFRQLLADREVEQTLDPTLFETPTVMLCSEHKPERCHRRLVVEYLNEHWGNVEGVHLTDGCHV</sequence>
<accession>A0A0W1SGT1</accession>
<organism evidence="1 2">
    <name type="scientific">Haloferax profundi</name>
    <dbReference type="NCBI Taxonomy" id="1544718"/>
    <lineage>
        <taxon>Archaea</taxon>
        <taxon>Methanobacteriati</taxon>
        <taxon>Methanobacteriota</taxon>
        <taxon>Stenosarchaea group</taxon>
        <taxon>Halobacteria</taxon>
        <taxon>Halobacteriales</taxon>
        <taxon>Haloferacaceae</taxon>
        <taxon>Haloferax</taxon>
    </lineage>
</organism>
<dbReference type="EMBL" id="LOPV01000260">
    <property type="protein sequence ID" value="KTG25363.1"/>
    <property type="molecule type" value="Genomic_DNA"/>
</dbReference>
<dbReference type="RefSeq" id="WP_058572581.1">
    <property type="nucleotide sequence ID" value="NZ_LOPV01000260.1"/>
</dbReference>
<keyword evidence="2" id="KW-1185">Reference proteome</keyword>
<reference evidence="1 2" key="1">
    <citation type="submission" date="2015-12" db="EMBL/GenBank/DDBJ databases">
        <title>Haloferax profundi sp. nov. isolated from the Discovery deep brine-seawater interface in the Red Sea.</title>
        <authorList>
            <person name="Zhang G."/>
            <person name="Stingl U."/>
            <person name="Rashid M."/>
        </authorList>
    </citation>
    <scope>NUCLEOTIDE SEQUENCE [LARGE SCALE GENOMIC DNA]</scope>
    <source>
        <strain evidence="1 2">SB29</strain>
    </source>
</reference>
<dbReference type="AlphaFoldDB" id="A0A0W1SGT1"/>
<protein>
    <recommendedName>
        <fullName evidence="3">DUF488 domain-containing protein</fullName>
    </recommendedName>
</protein>
<comment type="caution">
    <text evidence="1">The sequence shown here is derived from an EMBL/GenBank/DDBJ whole genome shotgun (WGS) entry which is preliminary data.</text>
</comment>
<dbReference type="Proteomes" id="UP000053157">
    <property type="component" value="Unassembled WGS sequence"/>
</dbReference>
<evidence type="ECO:0008006" key="3">
    <source>
        <dbReference type="Google" id="ProtNLM"/>
    </source>
</evidence>